<dbReference type="Proteomes" id="UP000011115">
    <property type="component" value="Unassembled WGS sequence"/>
</dbReference>
<dbReference type="EnsemblPlants" id="PGSC0003DMT400087136">
    <property type="protein sequence ID" value="PGSC0003DMT400087136"/>
    <property type="gene ID" value="PGSC0003DMG400036707"/>
</dbReference>
<feature type="region of interest" description="Disordered" evidence="1">
    <location>
        <begin position="259"/>
        <end position="287"/>
    </location>
</feature>
<protein>
    <recommendedName>
        <fullName evidence="4">Integrase core domain containing protein</fullName>
    </recommendedName>
</protein>
<evidence type="ECO:0000313" key="3">
    <source>
        <dbReference type="Proteomes" id="UP000011115"/>
    </source>
</evidence>
<feature type="region of interest" description="Disordered" evidence="1">
    <location>
        <begin position="221"/>
        <end position="244"/>
    </location>
</feature>
<accession>M1DD85</accession>
<feature type="compositionally biased region" description="Polar residues" evidence="1">
    <location>
        <begin position="260"/>
        <end position="278"/>
    </location>
</feature>
<dbReference type="InParanoid" id="M1DD85"/>
<dbReference type="PaxDb" id="4113-PGSC0003DMT400087136"/>
<dbReference type="Gramene" id="PGSC0003DMT400087136">
    <property type="protein sequence ID" value="PGSC0003DMT400087136"/>
    <property type="gene ID" value="PGSC0003DMG400036707"/>
</dbReference>
<evidence type="ECO:0008006" key="4">
    <source>
        <dbReference type="Google" id="ProtNLM"/>
    </source>
</evidence>
<keyword evidence="3" id="KW-1185">Reference proteome</keyword>
<organism evidence="2 3">
    <name type="scientific">Solanum tuberosum</name>
    <name type="common">Potato</name>
    <dbReference type="NCBI Taxonomy" id="4113"/>
    <lineage>
        <taxon>Eukaryota</taxon>
        <taxon>Viridiplantae</taxon>
        <taxon>Streptophyta</taxon>
        <taxon>Embryophyta</taxon>
        <taxon>Tracheophyta</taxon>
        <taxon>Spermatophyta</taxon>
        <taxon>Magnoliopsida</taxon>
        <taxon>eudicotyledons</taxon>
        <taxon>Gunneridae</taxon>
        <taxon>Pentapetalae</taxon>
        <taxon>asterids</taxon>
        <taxon>lamiids</taxon>
        <taxon>Solanales</taxon>
        <taxon>Solanaceae</taxon>
        <taxon>Solanoideae</taxon>
        <taxon>Solaneae</taxon>
        <taxon>Solanum</taxon>
    </lineage>
</organism>
<reference evidence="3" key="1">
    <citation type="journal article" date="2011" name="Nature">
        <title>Genome sequence and analysis of the tuber crop potato.</title>
        <authorList>
            <consortium name="The Potato Genome Sequencing Consortium"/>
        </authorList>
    </citation>
    <scope>NUCLEOTIDE SEQUENCE [LARGE SCALE GENOMIC DNA]</scope>
    <source>
        <strain evidence="3">cv. DM1-3 516 R44</strain>
    </source>
</reference>
<dbReference type="AlphaFoldDB" id="M1DD85"/>
<evidence type="ECO:0000256" key="1">
    <source>
        <dbReference type="SAM" id="MobiDB-lite"/>
    </source>
</evidence>
<proteinExistence type="predicted"/>
<feature type="compositionally biased region" description="Polar residues" evidence="1">
    <location>
        <begin position="221"/>
        <end position="240"/>
    </location>
</feature>
<reference evidence="2" key="2">
    <citation type="submission" date="2015-06" db="UniProtKB">
        <authorList>
            <consortium name="EnsemblPlants"/>
        </authorList>
    </citation>
    <scope>IDENTIFICATION</scope>
    <source>
        <strain evidence="2">DM1-3 516 R44</strain>
    </source>
</reference>
<name>M1DD85_SOLTU</name>
<sequence>MLLHCFYRGLGLENRGVTDQLSLDGLIRQPYAVVTQLLDHMTKTNNEKGKDQNIAKLLTQLDVLAKKIMELKIMYKKKDRYIPLHRRRKPKEYEGGKIEEVGVCKTRRAHGQVGESPNRSAILTLCAVLTPKLAGGPVKLGEILARPVGQSLPLISTFQASNNIEMTFMKNNSRSTASKATSSKFSIAVEGILDVTFGSFGVVTRKKASTLGQQTLQVSSASTPVFGSSTPKRASSSTNALEGGNSIAEKIKETLALLEQSGSKNSTTRENYDSTNESPPRASRNVSPLKINLRDNPCYSPTSPMIMQTMVVAASSSEEQLANLTKLVEGLTKHVQHQDSRIDKLMDRMEGLLDGEASHAPGKCVEFQEIGDPASTDC</sequence>
<evidence type="ECO:0000313" key="2">
    <source>
        <dbReference type="EnsemblPlants" id="PGSC0003DMT400087136"/>
    </source>
</evidence>
<dbReference type="HOGENOM" id="CLU_732381_0_0_1"/>